<evidence type="ECO:0000259" key="7">
    <source>
        <dbReference type="Pfam" id="PF14322"/>
    </source>
</evidence>
<comment type="similarity">
    <text evidence="2">Belongs to the SusD family.</text>
</comment>
<dbReference type="Pfam" id="PF07980">
    <property type="entry name" value="SusD_RagB"/>
    <property type="match status" value="1"/>
</dbReference>
<feature type="domain" description="SusD-like N-terminal" evidence="7">
    <location>
        <begin position="74"/>
        <end position="206"/>
    </location>
</feature>
<reference evidence="8" key="1">
    <citation type="submission" date="2023-10" db="EMBL/GenBank/DDBJ databases">
        <title>Genome Sequence of the Bacteria from From Gut Wall in Crohn's Disease.</title>
        <authorList>
            <person name="Rodriguez-Palacios A."/>
        </authorList>
    </citation>
    <scope>NUCLEOTIDE SEQUENCE</scope>
    <source>
        <strain evidence="8">CavFT-hAR58</strain>
    </source>
</reference>
<name>A0AAE4LMG2_9BACT</name>
<dbReference type="InterPro" id="IPR011990">
    <property type="entry name" value="TPR-like_helical_dom_sf"/>
</dbReference>
<comment type="subcellular location">
    <subcellularLocation>
        <location evidence="1">Cell outer membrane</location>
    </subcellularLocation>
</comment>
<evidence type="ECO:0000259" key="6">
    <source>
        <dbReference type="Pfam" id="PF07980"/>
    </source>
</evidence>
<dbReference type="EMBL" id="JAWDES010000005">
    <property type="protein sequence ID" value="MDU0260455.1"/>
    <property type="molecule type" value="Genomic_DNA"/>
</dbReference>
<accession>A0AAE4LMG2</accession>
<evidence type="ECO:0000256" key="5">
    <source>
        <dbReference type="ARBA" id="ARBA00023237"/>
    </source>
</evidence>
<dbReference type="RefSeq" id="WP_009596443.1">
    <property type="nucleotide sequence ID" value="NZ_CAMTEP010000080.1"/>
</dbReference>
<dbReference type="Proteomes" id="UP001181347">
    <property type="component" value="Unassembled WGS sequence"/>
</dbReference>
<gene>
    <name evidence="8" type="ORF">RVH17_10105</name>
</gene>
<evidence type="ECO:0000256" key="3">
    <source>
        <dbReference type="ARBA" id="ARBA00022729"/>
    </source>
</evidence>
<evidence type="ECO:0000256" key="2">
    <source>
        <dbReference type="ARBA" id="ARBA00006275"/>
    </source>
</evidence>
<dbReference type="PROSITE" id="PS51257">
    <property type="entry name" value="PROKAR_LIPOPROTEIN"/>
    <property type="match status" value="1"/>
</dbReference>
<dbReference type="SUPFAM" id="SSF48452">
    <property type="entry name" value="TPR-like"/>
    <property type="match status" value="1"/>
</dbReference>
<comment type="caution">
    <text evidence="8">The sequence shown here is derived from an EMBL/GenBank/DDBJ whole genome shotgun (WGS) entry which is preliminary data.</text>
</comment>
<dbReference type="GO" id="GO:0009279">
    <property type="term" value="C:cell outer membrane"/>
    <property type="evidence" value="ECO:0007669"/>
    <property type="project" value="UniProtKB-SubCell"/>
</dbReference>
<evidence type="ECO:0000313" key="9">
    <source>
        <dbReference type="Proteomes" id="UP001181347"/>
    </source>
</evidence>
<dbReference type="AlphaFoldDB" id="A0AAE4LMG2"/>
<evidence type="ECO:0000256" key="1">
    <source>
        <dbReference type="ARBA" id="ARBA00004442"/>
    </source>
</evidence>
<evidence type="ECO:0000313" key="8">
    <source>
        <dbReference type="EMBL" id="MDU0260455.1"/>
    </source>
</evidence>
<dbReference type="InterPro" id="IPR012944">
    <property type="entry name" value="SusD_RagB_dom"/>
</dbReference>
<proteinExistence type="inferred from homology"/>
<dbReference type="Gene3D" id="1.25.40.390">
    <property type="match status" value="1"/>
</dbReference>
<dbReference type="Pfam" id="PF14322">
    <property type="entry name" value="SusD-like_3"/>
    <property type="match status" value="1"/>
</dbReference>
<keyword evidence="5" id="KW-0998">Cell outer membrane</keyword>
<evidence type="ECO:0000256" key="4">
    <source>
        <dbReference type="ARBA" id="ARBA00023136"/>
    </source>
</evidence>
<keyword evidence="4" id="KW-0472">Membrane</keyword>
<organism evidence="8 9">
    <name type="scientific">Alistipes finegoldii</name>
    <dbReference type="NCBI Taxonomy" id="214856"/>
    <lineage>
        <taxon>Bacteria</taxon>
        <taxon>Pseudomonadati</taxon>
        <taxon>Bacteroidota</taxon>
        <taxon>Bacteroidia</taxon>
        <taxon>Bacteroidales</taxon>
        <taxon>Rikenellaceae</taxon>
        <taxon>Alistipes</taxon>
    </lineage>
</organism>
<protein>
    <submittedName>
        <fullName evidence="8">RagB/SusD family nutrient uptake outer membrane protein</fullName>
    </submittedName>
</protein>
<keyword evidence="3" id="KW-0732">Signal</keyword>
<feature type="domain" description="RagB/SusD" evidence="6">
    <location>
        <begin position="302"/>
        <end position="599"/>
    </location>
</feature>
<dbReference type="InterPro" id="IPR033985">
    <property type="entry name" value="SusD-like_N"/>
</dbReference>
<sequence length="605" mass="68607">MKTISKILIFVSMSLALSGCDDFLTKEPETNLSPNTFFSSEAELELWTNRFYSLFAGPDTDAIQVSDIQIAKNLSSVQQGTRSPATENWGTSAWAYLRYINYYLERSGNCSDETVRQRYDGVAYFFRALFYFEKVRKYGDIPYYDFVIPSNDWASLKRPRDSRGFVMKKVMEDLDRAITDLPDNWPSDALYRLSKNAARAMKARAALYEGTFRKYHGIADETIDGVTISADYFLQLAADAAWAVMEQNKYSLYKGNTLKLDAPYREYFILEDGDAKETILSMRFNADILVRHGIQFTFRNMRHSATQRLVNHYLMADGSKIQDQPGYETMTYNQQFQNRDPRMAQTLMAPGYVDLNGIDEVIEDCKSYDMTGYRFIKFVSDDTHNGATTSTTDWPVFRYPEILLTYAEAKAELGTLTPEDIALTVDVVRDRVGMPALDMTAANNNPDPLMASYYPNVNSGANKGVILEIRRERTVELPCEGLRQWDMLRWKEGAQLVPSSNGLDGFLGCYFPSLGEYDMNGDGKMDLCLWSGTKPATTCDAMLEIGEGKDAQLTEGTSGYIVCFRGRTYKWEEGRDYLWPIPTDQRVATGGALSQNPGYEDGLSF</sequence>